<dbReference type="InterPro" id="IPR016162">
    <property type="entry name" value="Ald_DH_N"/>
</dbReference>
<gene>
    <name evidence="4" type="ORF">GO755_03980</name>
</gene>
<dbReference type="Pfam" id="PF00171">
    <property type="entry name" value="Aldedh"/>
    <property type="match status" value="1"/>
</dbReference>
<organism evidence="4 5">
    <name type="scientific">Spirosoma arboris</name>
    <dbReference type="NCBI Taxonomy" id="2682092"/>
    <lineage>
        <taxon>Bacteria</taxon>
        <taxon>Pseudomonadati</taxon>
        <taxon>Bacteroidota</taxon>
        <taxon>Cytophagia</taxon>
        <taxon>Cytophagales</taxon>
        <taxon>Cytophagaceae</taxon>
        <taxon>Spirosoma</taxon>
    </lineage>
</organism>
<dbReference type="RefSeq" id="WP_157583251.1">
    <property type="nucleotide sequence ID" value="NZ_WPIN01000001.1"/>
</dbReference>
<dbReference type="InterPro" id="IPR016161">
    <property type="entry name" value="Ald_DH/histidinol_DH"/>
</dbReference>
<dbReference type="InterPro" id="IPR015590">
    <property type="entry name" value="Aldehyde_DH_dom"/>
</dbReference>
<protein>
    <submittedName>
        <fullName evidence="4">Aldehyde dehydrogenase family protein</fullName>
    </submittedName>
</protein>
<dbReference type="InterPro" id="IPR050740">
    <property type="entry name" value="Aldehyde_DH_Superfamily"/>
</dbReference>
<dbReference type="PANTHER" id="PTHR43353">
    <property type="entry name" value="SUCCINATE-SEMIALDEHYDE DEHYDROGENASE, MITOCHONDRIAL"/>
    <property type="match status" value="1"/>
</dbReference>
<evidence type="ECO:0000256" key="1">
    <source>
        <dbReference type="ARBA" id="ARBA00009986"/>
    </source>
</evidence>
<keyword evidence="5" id="KW-1185">Reference proteome</keyword>
<comment type="similarity">
    <text evidence="1">Belongs to the aldehyde dehydrogenase family.</text>
</comment>
<dbReference type="InterPro" id="IPR016163">
    <property type="entry name" value="Ald_DH_C"/>
</dbReference>
<reference evidence="4 5" key="1">
    <citation type="submission" date="2019-12" db="EMBL/GenBank/DDBJ databases">
        <title>Spirosoma sp. HMF4905 genome sequencing and assembly.</title>
        <authorList>
            <person name="Kang H."/>
            <person name="Cha I."/>
            <person name="Kim H."/>
            <person name="Joh K."/>
        </authorList>
    </citation>
    <scope>NUCLEOTIDE SEQUENCE [LARGE SCALE GENOMIC DNA]</scope>
    <source>
        <strain evidence="4 5">HMF4905</strain>
    </source>
</reference>
<proteinExistence type="inferred from homology"/>
<dbReference type="CDD" id="cd07082">
    <property type="entry name" value="ALDH_F11_NP-GAPDH"/>
    <property type="match status" value="1"/>
</dbReference>
<dbReference type="PROSITE" id="PS00070">
    <property type="entry name" value="ALDEHYDE_DEHYDR_CYS"/>
    <property type="match status" value="1"/>
</dbReference>
<evidence type="ECO:0000313" key="4">
    <source>
        <dbReference type="EMBL" id="MVM29179.1"/>
    </source>
</evidence>
<dbReference type="GO" id="GO:0016620">
    <property type="term" value="F:oxidoreductase activity, acting on the aldehyde or oxo group of donors, NAD or NADP as acceptor"/>
    <property type="evidence" value="ECO:0007669"/>
    <property type="project" value="InterPro"/>
</dbReference>
<dbReference type="Gene3D" id="3.40.605.10">
    <property type="entry name" value="Aldehyde Dehydrogenase, Chain A, domain 1"/>
    <property type="match status" value="1"/>
</dbReference>
<evidence type="ECO:0000259" key="3">
    <source>
        <dbReference type="Pfam" id="PF00171"/>
    </source>
</evidence>
<comment type="caution">
    <text evidence="4">The sequence shown here is derived from an EMBL/GenBank/DDBJ whole genome shotgun (WGS) entry which is preliminary data.</text>
</comment>
<dbReference type="Gene3D" id="3.40.309.10">
    <property type="entry name" value="Aldehyde Dehydrogenase, Chain A, domain 2"/>
    <property type="match status" value="1"/>
</dbReference>
<evidence type="ECO:0000313" key="5">
    <source>
        <dbReference type="Proteomes" id="UP000436006"/>
    </source>
</evidence>
<sequence>MEPKTSLLDLFPDVQDIPATVRLSSPVHQRHILINGELLPWGGSVQAVYSPIYIRDSSGELKPAVIGSYPLGGEDEAKLALQAAVTAFDAGKGEWPSMSVQERIKRIWVLIQHMIRRKEDIVKLIVWEIGKTVQDADTEFERTIGYILESIKALKKLTNESSQFIVQQNFIGQVKKVPHGVVLCMGPFNYPLNETFTTLIPALLMGNTVLFKPPKQGTLLFEPILEGFAEAFPKGVVNTVYGRGRDIVPTLMQSGDVDVLALIGSSKVANSLKKMHPKSNRLKSILGLDAKNAAIICADADIALAVKECVAGALTYNGQRCTALKLLFVHSSLVQNFNERLVEEVDKLVVGMPWESGVTITPLAEPDKPAYLVNCIQDALVHGATILNNGHDSQTTTGSLVKPTVLFPVNEQMIVYREEQFGPIIPIVPFDNPQVAIDYITQSPYGQQVSLFSSDPTTLSLIIDRLTGQVGRININAQCQRSPDSFPFSGRKDSAEGTLSVVDALTAFSVDSVVAMKHTTHNEQLLEAILEQGMSSRLSNRVLF</sequence>
<evidence type="ECO:0000256" key="2">
    <source>
        <dbReference type="ARBA" id="ARBA00023002"/>
    </source>
</evidence>
<dbReference type="AlphaFoldDB" id="A0A7K1S5T5"/>
<dbReference type="Proteomes" id="UP000436006">
    <property type="component" value="Unassembled WGS sequence"/>
</dbReference>
<dbReference type="SUPFAM" id="SSF53720">
    <property type="entry name" value="ALDH-like"/>
    <property type="match status" value="1"/>
</dbReference>
<dbReference type="EMBL" id="WPIN01000001">
    <property type="protein sequence ID" value="MVM29179.1"/>
    <property type="molecule type" value="Genomic_DNA"/>
</dbReference>
<name>A0A7K1S5T5_9BACT</name>
<accession>A0A7K1S5T5</accession>
<keyword evidence="2" id="KW-0560">Oxidoreductase</keyword>
<feature type="domain" description="Aldehyde dehydrogenase" evidence="3">
    <location>
        <begin position="64"/>
        <end position="509"/>
    </location>
</feature>
<dbReference type="InterPro" id="IPR016160">
    <property type="entry name" value="Ald_DH_CS_CYS"/>
</dbReference>
<dbReference type="PANTHER" id="PTHR43353:SF5">
    <property type="entry name" value="SUCCINATE-SEMIALDEHYDE DEHYDROGENASE, MITOCHONDRIAL"/>
    <property type="match status" value="1"/>
</dbReference>